<dbReference type="Proteomes" id="UP000614216">
    <property type="component" value="Unassembled WGS sequence"/>
</dbReference>
<reference evidence="2" key="1">
    <citation type="submission" date="2021-01" db="EMBL/GenBank/DDBJ databases">
        <title>Fulvivirga kasyanovii gen. nov., sp nov., a novel member of the phylum Bacteroidetes isolated from seawater in a mussel farm.</title>
        <authorList>
            <person name="Zhao L.-H."/>
            <person name="Wang Z.-J."/>
        </authorList>
    </citation>
    <scope>NUCLEOTIDE SEQUENCE</scope>
    <source>
        <strain evidence="2">29W222</strain>
    </source>
</reference>
<dbReference type="InterPro" id="IPR013766">
    <property type="entry name" value="Thioredoxin_domain"/>
</dbReference>
<dbReference type="GO" id="GO:0016209">
    <property type="term" value="F:antioxidant activity"/>
    <property type="evidence" value="ECO:0007669"/>
    <property type="project" value="InterPro"/>
</dbReference>
<evidence type="ECO:0000313" key="2">
    <source>
        <dbReference type="EMBL" id="MBL6446460.1"/>
    </source>
</evidence>
<dbReference type="PANTHER" id="PTHR43640:SF1">
    <property type="entry name" value="THIOREDOXIN-DEPENDENT PEROXIREDOXIN"/>
    <property type="match status" value="1"/>
</dbReference>
<dbReference type="InterPro" id="IPR000866">
    <property type="entry name" value="AhpC/TSA"/>
</dbReference>
<dbReference type="RefSeq" id="WP_202856004.1">
    <property type="nucleotide sequence ID" value="NZ_JAEUGD010000031.1"/>
</dbReference>
<dbReference type="InterPro" id="IPR047262">
    <property type="entry name" value="PRX-like1"/>
</dbReference>
<sequence>MRNLLFIGLIAFVTTAALGQKINNFTLTDVKTKKQVSLDDYKTAKGVVVIFTSNVCPYAVYYEGRITQLISEYKSKGIQFILINSHTEAKESEAEMANKISTWGLNVPYLADKDQSVLSQFGARKSPEVFLLKNNGSFSIFYNGAIDNNPQVATDVKEQYLKENINLLLQGKPAKSGGRPIGCMVKRG</sequence>
<name>A0A937FY07_9BACT</name>
<dbReference type="EMBL" id="JAEUGD010000031">
    <property type="protein sequence ID" value="MBL6446460.1"/>
    <property type="molecule type" value="Genomic_DNA"/>
</dbReference>
<dbReference type="Gene3D" id="3.40.30.10">
    <property type="entry name" value="Glutaredoxin"/>
    <property type="match status" value="1"/>
</dbReference>
<dbReference type="PROSITE" id="PS51352">
    <property type="entry name" value="THIOREDOXIN_2"/>
    <property type="match status" value="1"/>
</dbReference>
<accession>A0A937FY07</accession>
<dbReference type="SUPFAM" id="SSF52833">
    <property type="entry name" value="Thioredoxin-like"/>
    <property type="match status" value="1"/>
</dbReference>
<gene>
    <name evidence="2" type="ORF">JMN32_09080</name>
</gene>
<dbReference type="InterPro" id="IPR036249">
    <property type="entry name" value="Thioredoxin-like_sf"/>
</dbReference>
<evidence type="ECO:0000259" key="1">
    <source>
        <dbReference type="PROSITE" id="PS51352"/>
    </source>
</evidence>
<dbReference type="Pfam" id="PF00578">
    <property type="entry name" value="AhpC-TSA"/>
    <property type="match status" value="1"/>
</dbReference>
<keyword evidence="3" id="KW-1185">Reference proteome</keyword>
<dbReference type="PANTHER" id="PTHR43640">
    <property type="entry name" value="OS07G0260300 PROTEIN"/>
    <property type="match status" value="1"/>
</dbReference>
<dbReference type="GO" id="GO:0016491">
    <property type="term" value="F:oxidoreductase activity"/>
    <property type="evidence" value="ECO:0007669"/>
    <property type="project" value="InterPro"/>
</dbReference>
<dbReference type="AlphaFoldDB" id="A0A937FY07"/>
<proteinExistence type="predicted"/>
<evidence type="ECO:0000313" key="3">
    <source>
        <dbReference type="Proteomes" id="UP000614216"/>
    </source>
</evidence>
<protein>
    <submittedName>
        <fullName evidence="2">Redoxin domain-containing protein</fullName>
    </submittedName>
</protein>
<comment type="caution">
    <text evidence="2">The sequence shown here is derived from an EMBL/GenBank/DDBJ whole genome shotgun (WGS) entry which is preliminary data.</text>
</comment>
<organism evidence="2 3">
    <name type="scientific">Fulvivirga marina</name>
    <dbReference type="NCBI Taxonomy" id="2494733"/>
    <lineage>
        <taxon>Bacteria</taxon>
        <taxon>Pseudomonadati</taxon>
        <taxon>Bacteroidota</taxon>
        <taxon>Cytophagia</taxon>
        <taxon>Cytophagales</taxon>
        <taxon>Fulvivirgaceae</taxon>
        <taxon>Fulvivirga</taxon>
    </lineage>
</organism>
<feature type="domain" description="Thioredoxin" evidence="1">
    <location>
        <begin position="16"/>
        <end position="166"/>
    </location>
</feature>